<keyword evidence="2" id="KW-0479">Metal-binding</keyword>
<keyword evidence="3" id="KW-0560">Oxidoreductase</keyword>
<dbReference type="RefSeq" id="WP_220808151.1">
    <property type="nucleotide sequence ID" value="NZ_BPMK01000008.1"/>
</dbReference>
<evidence type="ECO:0000256" key="4">
    <source>
        <dbReference type="ARBA" id="ARBA00023004"/>
    </source>
</evidence>
<dbReference type="EMBL" id="BPMK01000008">
    <property type="protein sequence ID" value="GIZ51983.1"/>
    <property type="molecule type" value="Genomic_DNA"/>
</dbReference>
<comment type="caution">
    <text evidence="6">The sequence shown here is derived from an EMBL/GenBank/DDBJ whole genome shotgun (WGS) entry which is preliminary data.</text>
</comment>
<dbReference type="Gene3D" id="3.60.130.10">
    <property type="entry name" value="Clavaminate synthase-like"/>
    <property type="match status" value="1"/>
</dbReference>
<organism evidence="6 7">
    <name type="scientific">Noviherbaspirillum aridicola</name>
    <dbReference type="NCBI Taxonomy" id="2849687"/>
    <lineage>
        <taxon>Bacteria</taxon>
        <taxon>Pseudomonadati</taxon>
        <taxon>Pseudomonadota</taxon>
        <taxon>Betaproteobacteria</taxon>
        <taxon>Burkholderiales</taxon>
        <taxon>Oxalobacteraceae</taxon>
        <taxon>Noviherbaspirillum</taxon>
    </lineage>
</organism>
<keyword evidence="4" id="KW-0408">Iron</keyword>
<evidence type="ECO:0000313" key="6">
    <source>
        <dbReference type="EMBL" id="GIZ51983.1"/>
    </source>
</evidence>
<sequence length="353" mass="40368">MAQASPTLGIHHSSAVYTHRLTQPELASVAKLVDELTRSFGSVETPEFADACTLCAQQLPRGLRELAHRFKYLHLPYGAILLRGVPVDDERIGPSPSHWDAPWRNPPTLREEVAQCLLTAALGDIFGWRTQENGRFLRHIVPIEKDRDEQLGGGSRVTLVWHNEEAFHEYRSDFLSILCYRNDEQAETVLSHVGDIDIPGDKWEILSAPRFVILPDKSHLPDQNISSQWRLEDAAFQHVRRMYAEPKPVAALSGSRRRPCIQVDEAFMRAVDGDTEAARAFEWLLREFDARKHGIVMQPGDLLWIDNKRTVHGRSVYQPNYGPRHRWLRRVNVTLNLRASLPYRESPTARQIV</sequence>
<dbReference type="SUPFAM" id="SSF51197">
    <property type="entry name" value="Clavaminate synthase-like"/>
    <property type="match status" value="1"/>
</dbReference>
<evidence type="ECO:0000256" key="3">
    <source>
        <dbReference type="ARBA" id="ARBA00023002"/>
    </source>
</evidence>
<feature type="domain" description="TauD/TfdA-like" evidence="5">
    <location>
        <begin position="241"/>
        <end position="331"/>
    </location>
</feature>
<evidence type="ECO:0000259" key="5">
    <source>
        <dbReference type="Pfam" id="PF02668"/>
    </source>
</evidence>
<evidence type="ECO:0000313" key="7">
    <source>
        <dbReference type="Proteomes" id="UP000887222"/>
    </source>
</evidence>
<dbReference type="InterPro" id="IPR014503">
    <property type="entry name" value="Clavaminate_syn-like"/>
</dbReference>
<reference evidence="6 7" key="1">
    <citation type="journal article" date="2022" name="Int. J. Syst. Evol. Microbiol.">
        <title>Noviherbaspirillum aridicola sp. nov., isolated from an arid soil in Pakistan.</title>
        <authorList>
            <person name="Khan I.U."/>
            <person name="Saqib M."/>
            <person name="Amin A."/>
            <person name="Hussain F."/>
            <person name="Li L."/>
            <person name="Liu Y.H."/>
            <person name="Fang B.Z."/>
            <person name="Ahmed I."/>
            <person name="Li W.J."/>
        </authorList>
    </citation>
    <scope>NUCLEOTIDE SEQUENCE [LARGE SCALE GENOMIC DNA]</scope>
    <source>
        <strain evidence="6 7">NCCP-691</strain>
    </source>
</reference>
<dbReference type="InterPro" id="IPR042098">
    <property type="entry name" value="TauD-like_sf"/>
</dbReference>
<evidence type="ECO:0000256" key="2">
    <source>
        <dbReference type="ARBA" id="ARBA00022723"/>
    </source>
</evidence>
<proteinExistence type="inferred from homology"/>
<keyword evidence="7" id="KW-1185">Reference proteome</keyword>
<accession>A0ABQ4Q468</accession>
<dbReference type="Pfam" id="PF02668">
    <property type="entry name" value="TauD"/>
    <property type="match status" value="1"/>
</dbReference>
<dbReference type="PIRSF" id="PIRSF019543">
    <property type="entry name" value="Clavaminate_syn"/>
    <property type="match status" value="1"/>
</dbReference>
<comment type="similarity">
    <text evidence="1">Belongs to the clavaminate synthase family.</text>
</comment>
<dbReference type="InterPro" id="IPR003819">
    <property type="entry name" value="TauD/TfdA-like"/>
</dbReference>
<gene>
    <name evidence="6" type="primary">asnO</name>
    <name evidence="6" type="ORF">NCCP691_19970</name>
</gene>
<name>A0ABQ4Q468_9BURK</name>
<dbReference type="Proteomes" id="UP000887222">
    <property type="component" value="Unassembled WGS sequence"/>
</dbReference>
<evidence type="ECO:0000256" key="1">
    <source>
        <dbReference type="ARBA" id="ARBA00008425"/>
    </source>
</evidence>
<protein>
    <submittedName>
        <fullName evidence="6">L-asparagine oxygenase</fullName>
    </submittedName>
</protein>